<name>A0ABQ5X6D6_9GAMM</name>
<evidence type="ECO:0008006" key="3">
    <source>
        <dbReference type="Google" id="ProtNLM"/>
    </source>
</evidence>
<dbReference type="RefSeq" id="WP_284330112.1">
    <property type="nucleotide sequence ID" value="NZ_BSOA01000002.1"/>
</dbReference>
<organism evidence="1 2">
    <name type="scientific">Dyella flagellata</name>
    <dbReference type="NCBI Taxonomy" id="1867833"/>
    <lineage>
        <taxon>Bacteria</taxon>
        <taxon>Pseudomonadati</taxon>
        <taxon>Pseudomonadota</taxon>
        <taxon>Gammaproteobacteria</taxon>
        <taxon>Lysobacterales</taxon>
        <taxon>Rhodanobacteraceae</taxon>
        <taxon>Dyella</taxon>
    </lineage>
</organism>
<gene>
    <name evidence="1" type="ORF">GCM10007898_02830</name>
</gene>
<evidence type="ECO:0000313" key="1">
    <source>
        <dbReference type="EMBL" id="GLQ86717.1"/>
    </source>
</evidence>
<protein>
    <recommendedName>
        <fullName evidence="3">Aspartyl protease</fullName>
    </recommendedName>
</protein>
<sequence>MLKIVDFASSTDYSCLVNVNEYVPITFRTQRQPLGGARYIRMGNFENNLLELIVSSDSMTLRGVTVTLVGEVGHNLMRGVDTGPTGLPVLELPGGTEFTGPASARRANIGCNFSLATSEDIAEISINENKDFDSRVSYGDVWFLIRNEELVGIRFLNLDIESISMIRSFNRV</sequence>
<accession>A0ABQ5X6D6</accession>
<evidence type="ECO:0000313" key="2">
    <source>
        <dbReference type="Proteomes" id="UP001156627"/>
    </source>
</evidence>
<dbReference type="EMBL" id="BSOA01000002">
    <property type="protein sequence ID" value="GLQ86717.1"/>
    <property type="molecule type" value="Genomic_DNA"/>
</dbReference>
<dbReference type="Proteomes" id="UP001156627">
    <property type="component" value="Unassembled WGS sequence"/>
</dbReference>
<comment type="caution">
    <text evidence="1">The sequence shown here is derived from an EMBL/GenBank/DDBJ whole genome shotgun (WGS) entry which is preliminary data.</text>
</comment>
<keyword evidence="2" id="KW-1185">Reference proteome</keyword>
<proteinExistence type="predicted"/>
<reference evidence="2" key="1">
    <citation type="journal article" date="2019" name="Int. J. Syst. Evol. Microbiol.">
        <title>The Global Catalogue of Microorganisms (GCM) 10K type strain sequencing project: providing services to taxonomists for standard genome sequencing and annotation.</title>
        <authorList>
            <consortium name="The Broad Institute Genomics Platform"/>
            <consortium name="The Broad Institute Genome Sequencing Center for Infectious Disease"/>
            <person name="Wu L."/>
            <person name="Ma J."/>
        </authorList>
    </citation>
    <scope>NUCLEOTIDE SEQUENCE [LARGE SCALE GENOMIC DNA]</scope>
    <source>
        <strain evidence="2">NBRC 111981</strain>
    </source>
</reference>